<reference evidence="2" key="1">
    <citation type="submission" date="2019-05" db="EMBL/GenBank/DDBJ databases">
        <title>Annotation for the trematode Fasciolopsis buski.</title>
        <authorList>
            <person name="Choi Y.-J."/>
        </authorList>
    </citation>
    <scope>NUCLEOTIDE SEQUENCE</scope>
    <source>
        <strain evidence="2">HT</strain>
        <tissue evidence="2">Whole worm</tissue>
    </source>
</reference>
<comment type="caution">
    <text evidence="2">The sequence shown here is derived from an EMBL/GenBank/DDBJ whole genome shotgun (WGS) entry which is preliminary data.</text>
</comment>
<accession>A0A8E0S0R0</accession>
<dbReference type="OrthoDB" id="10526584at2759"/>
<dbReference type="Proteomes" id="UP000728185">
    <property type="component" value="Unassembled WGS sequence"/>
</dbReference>
<feature type="region of interest" description="Disordered" evidence="1">
    <location>
        <begin position="133"/>
        <end position="163"/>
    </location>
</feature>
<dbReference type="AlphaFoldDB" id="A0A8E0S0R0"/>
<evidence type="ECO:0000313" key="3">
    <source>
        <dbReference type="Proteomes" id="UP000728185"/>
    </source>
</evidence>
<feature type="non-terminal residue" evidence="2">
    <location>
        <position position="1"/>
    </location>
</feature>
<evidence type="ECO:0000313" key="2">
    <source>
        <dbReference type="EMBL" id="KAA0198555.1"/>
    </source>
</evidence>
<organism evidence="2 3">
    <name type="scientific">Fasciolopsis buskii</name>
    <dbReference type="NCBI Taxonomy" id="27845"/>
    <lineage>
        <taxon>Eukaryota</taxon>
        <taxon>Metazoa</taxon>
        <taxon>Spiralia</taxon>
        <taxon>Lophotrochozoa</taxon>
        <taxon>Platyhelminthes</taxon>
        <taxon>Trematoda</taxon>
        <taxon>Digenea</taxon>
        <taxon>Plagiorchiida</taxon>
        <taxon>Echinostomata</taxon>
        <taxon>Echinostomatoidea</taxon>
        <taxon>Fasciolidae</taxon>
        <taxon>Fasciolopsis</taxon>
    </lineage>
</organism>
<sequence length="232" mass="25111">RDLEFIYSLLEHYLTGETSLLANIHSNHHSHEHPMTNSSHVNAISSSGHGTITSMLGLASPTRREPHLHARRRTKIALHNRFVSRPRGRHTGRHATSVGATNYSGSALFGLQSRTLVDGSEEVSLLPSASDVPAEISFRPSSPQAVSDPKESSQEKLPPSVNGNMVRAVSNSNGVHSIEADGRGSLADNLARSWSELSAGRHGQIITFPNSERQGRASLRHSVHSFPSSVDV</sequence>
<name>A0A8E0S0R0_9TREM</name>
<evidence type="ECO:0000256" key="1">
    <source>
        <dbReference type="SAM" id="MobiDB-lite"/>
    </source>
</evidence>
<protein>
    <submittedName>
        <fullName evidence="2">Uncharacterized protein</fullName>
    </submittedName>
</protein>
<keyword evidence="3" id="KW-1185">Reference proteome</keyword>
<dbReference type="EMBL" id="LUCM01001644">
    <property type="protein sequence ID" value="KAA0198555.1"/>
    <property type="molecule type" value="Genomic_DNA"/>
</dbReference>
<feature type="region of interest" description="Disordered" evidence="1">
    <location>
        <begin position="208"/>
        <end position="232"/>
    </location>
</feature>
<gene>
    <name evidence="2" type="ORF">FBUS_05809</name>
</gene>
<proteinExistence type="predicted"/>